<evidence type="ECO:0000313" key="2">
    <source>
        <dbReference type="Proteomes" id="UP000830115"/>
    </source>
</evidence>
<sequence>MPRYTLVEHENLANFVVAVAVTPKLEARAKQHMGVIFDDYAKADTTANEINDWACVQNEGVEPLYPNRVAHLTGFSSKCRVDGRRLYIPTTTSDTAIKES</sequence>
<evidence type="ECO:0000313" key="1">
    <source>
        <dbReference type="EMBL" id="UQA91348.1"/>
    </source>
</evidence>
<name>A0ABY4M2C9_9ACTN</name>
<dbReference type="Proteomes" id="UP000830115">
    <property type="component" value="Chromosome"/>
</dbReference>
<dbReference type="RefSeq" id="WP_248862178.1">
    <property type="nucleotide sequence ID" value="NZ_CP086322.1"/>
</dbReference>
<proteinExistence type="predicted"/>
<dbReference type="EMBL" id="CP086322">
    <property type="protein sequence ID" value="UQA91348.1"/>
    <property type="molecule type" value="Genomic_DNA"/>
</dbReference>
<accession>A0ABY4M2C9</accession>
<keyword evidence="2" id="KW-1185">Reference proteome</keyword>
<protein>
    <submittedName>
        <fullName evidence="1">Uncharacterized protein</fullName>
    </submittedName>
</protein>
<gene>
    <name evidence="1" type="ORF">K9S39_05175</name>
</gene>
<organism evidence="1 2">
    <name type="scientific">Streptomyces halobius</name>
    <dbReference type="NCBI Taxonomy" id="2879846"/>
    <lineage>
        <taxon>Bacteria</taxon>
        <taxon>Bacillati</taxon>
        <taxon>Actinomycetota</taxon>
        <taxon>Actinomycetes</taxon>
        <taxon>Kitasatosporales</taxon>
        <taxon>Streptomycetaceae</taxon>
        <taxon>Streptomyces</taxon>
    </lineage>
</organism>
<reference evidence="1" key="1">
    <citation type="submission" date="2021-10" db="EMBL/GenBank/DDBJ databases">
        <title>Streptomyces nigrumlapis sp.nov.,an antimicrobial producing actinobacterium isolated from Black Gobi rocks.</title>
        <authorList>
            <person name="Wen Y."/>
            <person name="Zhang W."/>
            <person name="Liu X.G."/>
        </authorList>
    </citation>
    <scope>NUCLEOTIDE SEQUENCE</scope>
    <source>
        <strain evidence="1">ST13-2-2</strain>
    </source>
</reference>